<name>A0AA86U9T6_9EUKA</name>
<feature type="coiled-coil region" evidence="6">
    <location>
        <begin position="175"/>
        <end position="216"/>
    </location>
</feature>
<comment type="caution">
    <text evidence="7">The sequence shown here is derived from an EMBL/GenBank/DDBJ whole genome shotgun (WGS) entry which is preliminary data.</text>
</comment>
<dbReference type="GO" id="GO:0016020">
    <property type="term" value="C:membrane"/>
    <property type="evidence" value="ECO:0007669"/>
    <property type="project" value="UniProtKB-SubCell"/>
</dbReference>
<comment type="similarity">
    <text evidence="2">Belongs to the IFI6/IFI27 family.</text>
</comment>
<keyword evidence="6" id="KW-0175">Coiled coil</keyword>
<dbReference type="Pfam" id="PF06140">
    <property type="entry name" value="Ifi-6-16"/>
    <property type="match status" value="1"/>
</dbReference>
<accession>A0AA86U9T6</accession>
<evidence type="ECO:0000256" key="3">
    <source>
        <dbReference type="ARBA" id="ARBA00022692"/>
    </source>
</evidence>
<dbReference type="PANTHER" id="PTHR16932">
    <property type="entry name" value="INTERFERON ALPHA-INDUCIBLE PROTEIN 27"/>
    <property type="match status" value="1"/>
</dbReference>
<dbReference type="InterPro" id="IPR038213">
    <property type="entry name" value="IFI6/IFI27-like_sf"/>
</dbReference>
<dbReference type="EMBL" id="CATOUU010000765">
    <property type="protein sequence ID" value="CAI9946809.1"/>
    <property type="molecule type" value="Genomic_DNA"/>
</dbReference>
<dbReference type="EMBL" id="CAXDID020000326">
    <property type="protein sequence ID" value="CAL6077369.1"/>
    <property type="molecule type" value="Genomic_DNA"/>
</dbReference>
<evidence type="ECO:0000256" key="2">
    <source>
        <dbReference type="ARBA" id="ARBA00007262"/>
    </source>
</evidence>
<comment type="subcellular location">
    <subcellularLocation>
        <location evidence="1">Membrane</location>
        <topology evidence="1">Multi-pass membrane protein</topology>
    </subcellularLocation>
</comment>
<evidence type="ECO:0000313" key="7">
    <source>
        <dbReference type="EMBL" id="CAI9946809.1"/>
    </source>
</evidence>
<protein>
    <submittedName>
        <fullName evidence="7">Interferon alpha-inducible protein</fullName>
    </submittedName>
    <submittedName>
        <fullName evidence="8">Interferon_alpha-inducible protein</fullName>
    </submittedName>
</protein>
<proteinExistence type="inferred from homology"/>
<evidence type="ECO:0000313" key="8">
    <source>
        <dbReference type="EMBL" id="CAL6077369.1"/>
    </source>
</evidence>
<keyword evidence="9" id="KW-1185">Reference proteome</keyword>
<reference evidence="7" key="1">
    <citation type="submission" date="2023-06" db="EMBL/GenBank/DDBJ databases">
        <authorList>
            <person name="Kurt Z."/>
        </authorList>
    </citation>
    <scope>NUCLEOTIDE SEQUENCE</scope>
</reference>
<keyword evidence="4" id="KW-1133">Transmembrane helix</keyword>
<sequence length="228" mass="25480">MIILSMIGFKTLGIAAGSTAAKMMAAAAIANGGGVAAGSMVAILQSMSTMRVLSAIEGGVFSSGAIYAAYKQFQKTNPKISNDMWNFEIITEKIEHAKQFTNERIIPKIITITNDTRRIIQENANKAYDFTKEHIIPDVKDKAHIIANYTSKTSKNIANNLKKFSQTVQNQIQSKDQLVESNKMLSEELKELKYQNEQLKNENLELYEKVLKLRKAMQNTNNNMNDIV</sequence>
<dbReference type="InterPro" id="IPR009311">
    <property type="entry name" value="IFI6/IFI27-like"/>
</dbReference>
<evidence type="ECO:0000313" key="9">
    <source>
        <dbReference type="Proteomes" id="UP001642409"/>
    </source>
</evidence>
<organism evidence="7">
    <name type="scientific">Hexamita inflata</name>
    <dbReference type="NCBI Taxonomy" id="28002"/>
    <lineage>
        <taxon>Eukaryota</taxon>
        <taxon>Metamonada</taxon>
        <taxon>Diplomonadida</taxon>
        <taxon>Hexamitidae</taxon>
        <taxon>Hexamitinae</taxon>
        <taxon>Hexamita</taxon>
    </lineage>
</organism>
<keyword evidence="3" id="KW-0812">Transmembrane</keyword>
<dbReference type="Proteomes" id="UP001642409">
    <property type="component" value="Unassembled WGS sequence"/>
</dbReference>
<dbReference type="AlphaFoldDB" id="A0AA86U9T6"/>
<gene>
    <name evidence="7" type="ORF">HINF_LOCUS34454</name>
    <name evidence="8" type="ORF">HINF_LOCUS58254</name>
</gene>
<evidence type="ECO:0000256" key="1">
    <source>
        <dbReference type="ARBA" id="ARBA00004141"/>
    </source>
</evidence>
<evidence type="ECO:0000256" key="6">
    <source>
        <dbReference type="SAM" id="Coils"/>
    </source>
</evidence>
<evidence type="ECO:0000256" key="4">
    <source>
        <dbReference type="ARBA" id="ARBA00022989"/>
    </source>
</evidence>
<reference evidence="8 9" key="2">
    <citation type="submission" date="2024-07" db="EMBL/GenBank/DDBJ databases">
        <authorList>
            <person name="Akdeniz Z."/>
        </authorList>
    </citation>
    <scope>NUCLEOTIDE SEQUENCE [LARGE SCALE GENOMIC DNA]</scope>
</reference>
<keyword evidence="5" id="KW-0472">Membrane</keyword>
<evidence type="ECO:0000256" key="5">
    <source>
        <dbReference type="ARBA" id="ARBA00023136"/>
    </source>
</evidence>
<dbReference type="Gene3D" id="6.10.110.10">
    <property type="match status" value="1"/>
</dbReference>
<dbReference type="PANTHER" id="PTHR16932:SF18">
    <property type="entry name" value="INTERFERON, ALPHA-INDUCIBLE PROTEIN 27-LIKE 2"/>
    <property type="match status" value="1"/>
</dbReference>